<accession>A0A382RSJ5</accession>
<name>A0A382RSJ5_9ZZZZ</name>
<evidence type="ECO:0008006" key="2">
    <source>
        <dbReference type="Google" id="ProtNLM"/>
    </source>
</evidence>
<dbReference type="AlphaFoldDB" id="A0A382RSJ5"/>
<protein>
    <recommendedName>
        <fullName evidence="2">Lipoprotein</fullName>
    </recommendedName>
</protein>
<sequence>MRNFIIFSVFILSLTGCYKFKSPPFADKDLKLISATEFGKDVFKAISKIGPEKGSPIGELKGSFSDDSKALVINDEFLVMQKIEKGSWQLTVLMKNSSHIMFCTLIDNKNIQVPNSIKVTKKKEMMGIENSVSGPSEELKKFALELVETSGKVCFGVPFKSSKMEKTTETWWKFWK</sequence>
<dbReference type="PROSITE" id="PS51257">
    <property type="entry name" value="PROKAR_LIPOPROTEIN"/>
    <property type="match status" value="1"/>
</dbReference>
<gene>
    <name evidence="1" type="ORF">METZ01_LOCUS353513</name>
</gene>
<proteinExistence type="predicted"/>
<organism evidence="1">
    <name type="scientific">marine metagenome</name>
    <dbReference type="NCBI Taxonomy" id="408172"/>
    <lineage>
        <taxon>unclassified sequences</taxon>
        <taxon>metagenomes</taxon>
        <taxon>ecological metagenomes</taxon>
    </lineage>
</organism>
<evidence type="ECO:0000313" key="1">
    <source>
        <dbReference type="EMBL" id="SVD00659.1"/>
    </source>
</evidence>
<dbReference type="EMBL" id="UINC01123889">
    <property type="protein sequence ID" value="SVD00659.1"/>
    <property type="molecule type" value="Genomic_DNA"/>
</dbReference>
<reference evidence="1" key="1">
    <citation type="submission" date="2018-05" db="EMBL/GenBank/DDBJ databases">
        <authorList>
            <person name="Lanie J.A."/>
            <person name="Ng W.-L."/>
            <person name="Kazmierczak K.M."/>
            <person name="Andrzejewski T.M."/>
            <person name="Davidsen T.M."/>
            <person name="Wayne K.J."/>
            <person name="Tettelin H."/>
            <person name="Glass J.I."/>
            <person name="Rusch D."/>
            <person name="Podicherti R."/>
            <person name="Tsui H.-C.T."/>
            <person name="Winkler M.E."/>
        </authorList>
    </citation>
    <scope>NUCLEOTIDE SEQUENCE</scope>
</reference>